<protein>
    <recommendedName>
        <fullName evidence="3">Elp3/MiaA/NifB-like radical SAM core domain-containing protein</fullName>
    </recommendedName>
</protein>
<evidence type="ECO:0008006" key="3">
    <source>
        <dbReference type="Google" id="ProtNLM"/>
    </source>
</evidence>
<dbReference type="Proteomes" id="UP000520814">
    <property type="component" value="Unassembled WGS sequence"/>
</dbReference>
<keyword evidence="2" id="KW-1185">Reference proteome</keyword>
<organism evidence="1 2">
    <name type="scientific">Armatimonas rosea</name>
    <dbReference type="NCBI Taxonomy" id="685828"/>
    <lineage>
        <taxon>Bacteria</taxon>
        <taxon>Bacillati</taxon>
        <taxon>Armatimonadota</taxon>
        <taxon>Armatimonadia</taxon>
        <taxon>Armatimonadales</taxon>
        <taxon>Armatimonadaceae</taxon>
        <taxon>Armatimonas</taxon>
    </lineage>
</organism>
<accession>A0A7W9SMP5</accession>
<comment type="caution">
    <text evidence="1">The sequence shown here is derived from an EMBL/GenBank/DDBJ whole genome shotgun (WGS) entry which is preliminary data.</text>
</comment>
<dbReference type="RefSeq" id="WP_184192309.1">
    <property type="nucleotide sequence ID" value="NZ_JACHGW010000001.1"/>
</dbReference>
<dbReference type="AlphaFoldDB" id="A0A7W9SMP5"/>
<name>A0A7W9SMP5_ARMRO</name>
<evidence type="ECO:0000313" key="1">
    <source>
        <dbReference type="EMBL" id="MBB6048674.1"/>
    </source>
</evidence>
<dbReference type="EMBL" id="JACHGW010000001">
    <property type="protein sequence ID" value="MBB6048674.1"/>
    <property type="molecule type" value="Genomic_DNA"/>
</dbReference>
<evidence type="ECO:0000313" key="2">
    <source>
        <dbReference type="Proteomes" id="UP000520814"/>
    </source>
</evidence>
<sequence>MTPLPLTPYPELPAERTRWILERRGPKKTHDPTRPYGCFVEEEPGPDGTLWECHTLLLTNRECAFRCLMCDLWQDTLDTPTAPGAIAAQLASLQPPSPRRVPSGCGESRRYALKLYNAGSFFDPGQVPVEDYAAIAAAAKPFDRVIVESHTAFLRGAHAARVLAFQAAIAPATLEVAIGLETVHPQALEKLNKRMTVEEFQAAAAFLAENAIALRVFLLVRPPFLSEEEGVAWGCRSLDTAAACGATFAALLPVRAGNGALEALAAQGHYAPPNLVSVETCLRYGQSLSTTMRVTADLWDIEPFVRTAADRACVERIRALNRNGT</sequence>
<reference evidence="1 2" key="1">
    <citation type="submission" date="2020-08" db="EMBL/GenBank/DDBJ databases">
        <title>Genomic Encyclopedia of Type Strains, Phase IV (KMG-IV): sequencing the most valuable type-strain genomes for metagenomic binning, comparative biology and taxonomic classification.</title>
        <authorList>
            <person name="Goeker M."/>
        </authorList>
    </citation>
    <scope>NUCLEOTIDE SEQUENCE [LARGE SCALE GENOMIC DNA]</scope>
    <source>
        <strain evidence="1 2">DSM 23562</strain>
    </source>
</reference>
<proteinExistence type="predicted"/>
<gene>
    <name evidence="1" type="ORF">HNQ39_000436</name>
</gene>